<reference evidence="1 2" key="1">
    <citation type="submission" date="2019-02" db="EMBL/GenBank/DDBJ databases">
        <title>Deep-cultivation of Planctomycetes and their phenomic and genomic characterization uncovers novel biology.</title>
        <authorList>
            <person name="Wiegand S."/>
            <person name="Jogler M."/>
            <person name="Boedeker C."/>
            <person name="Pinto D."/>
            <person name="Vollmers J."/>
            <person name="Rivas-Marin E."/>
            <person name="Kohn T."/>
            <person name="Peeters S.H."/>
            <person name="Heuer A."/>
            <person name="Rast P."/>
            <person name="Oberbeckmann S."/>
            <person name="Bunk B."/>
            <person name="Jeske O."/>
            <person name="Meyerdierks A."/>
            <person name="Storesund J.E."/>
            <person name="Kallscheuer N."/>
            <person name="Luecker S."/>
            <person name="Lage O.M."/>
            <person name="Pohl T."/>
            <person name="Merkel B.J."/>
            <person name="Hornburger P."/>
            <person name="Mueller R.-W."/>
            <person name="Bruemmer F."/>
            <person name="Labrenz M."/>
            <person name="Spormann A.M."/>
            <person name="Op Den Camp H."/>
            <person name="Overmann J."/>
            <person name="Amann R."/>
            <person name="Jetten M.S.M."/>
            <person name="Mascher T."/>
            <person name="Medema M.H."/>
            <person name="Devos D.P."/>
            <person name="Kaster A.-K."/>
            <person name="Ovreas L."/>
            <person name="Rohde M."/>
            <person name="Galperin M.Y."/>
            <person name="Jogler C."/>
        </authorList>
    </citation>
    <scope>NUCLEOTIDE SEQUENCE [LARGE SCALE GENOMIC DNA]</scope>
    <source>
        <strain evidence="1 2">KOR34</strain>
    </source>
</reference>
<evidence type="ECO:0008006" key="3">
    <source>
        <dbReference type="Google" id="ProtNLM"/>
    </source>
</evidence>
<sequence>MMKRSESSRVSLAVLFGLCLALVGCDRSDRLPLNGEVSFDGAPVKHGYVQFTPMAATKGPTSGADIKDGAYQVAPIRGLMQGAYRVEIQAWERTGGVSLDPVTGEKFQGGALVQLLPDKYNKQSELTLEIEPGTRTFDFHLKP</sequence>
<comment type="caution">
    <text evidence="1">The sequence shown here is derived from an EMBL/GenBank/DDBJ whole genome shotgun (WGS) entry which is preliminary data.</text>
</comment>
<keyword evidence="2" id="KW-1185">Reference proteome</keyword>
<protein>
    <recommendedName>
        <fullName evidence="3">Carboxypeptidase regulatory-like domain-containing protein</fullName>
    </recommendedName>
</protein>
<proteinExistence type="predicted"/>
<dbReference type="Proteomes" id="UP000316714">
    <property type="component" value="Unassembled WGS sequence"/>
</dbReference>
<dbReference type="PROSITE" id="PS51257">
    <property type="entry name" value="PROKAR_LIPOPROTEIN"/>
    <property type="match status" value="1"/>
</dbReference>
<evidence type="ECO:0000313" key="1">
    <source>
        <dbReference type="EMBL" id="TWT36006.1"/>
    </source>
</evidence>
<accession>A0A5C5VBK0</accession>
<organism evidence="1 2">
    <name type="scientific">Posidoniimonas corsicana</name>
    <dbReference type="NCBI Taxonomy" id="1938618"/>
    <lineage>
        <taxon>Bacteria</taxon>
        <taxon>Pseudomonadati</taxon>
        <taxon>Planctomycetota</taxon>
        <taxon>Planctomycetia</taxon>
        <taxon>Pirellulales</taxon>
        <taxon>Lacipirellulaceae</taxon>
        <taxon>Posidoniimonas</taxon>
    </lineage>
</organism>
<gene>
    <name evidence="1" type="ORF">KOR34_09030</name>
</gene>
<dbReference type="AlphaFoldDB" id="A0A5C5VBK0"/>
<dbReference type="EMBL" id="SIHJ01000001">
    <property type="protein sequence ID" value="TWT36006.1"/>
    <property type="molecule type" value="Genomic_DNA"/>
</dbReference>
<name>A0A5C5VBK0_9BACT</name>
<evidence type="ECO:0000313" key="2">
    <source>
        <dbReference type="Proteomes" id="UP000316714"/>
    </source>
</evidence>